<dbReference type="AlphaFoldDB" id="A0A7J7EWJ5"/>
<dbReference type="Proteomes" id="UP000551758">
    <property type="component" value="Unassembled WGS sequence"/>
</dbReference>
<evidence type="ECO:0000313" key="1">
    <source>
        <dbReference type="EMBL" id="KAF5919826.1"/>
    </source>
</evidence>
<organism evidence="1 2">
    <name type="scientific">Diceros bicornis minor</name>
    <name type="common">South-central black rhinoceros</name>
    <dbReference type="NCBI Taxonomy" id="77932"/>
    <lineage>
        <taxon>Eukaryota</taxon>
        <taxon>Metazoa</taxon>
        <taxon>Chordata</taxon>
        <taxon>Craniata</taxon>
        <taxon>Vertebrata</taxon>
        <taxon>Euteleostomi</taxon>
        <taxon>Mammalia</taxon>
        <taxon>Eutheria</taxon>
        <taxon>Laurasiatheria</taxon>
        <taxon>Perissodactyla</taxon>
        <taxon>Rhinocerotidae</taxon>
        <taxon>Diceros</taxon>
    </lineage>
</organism>
<dbReference type="EMBL" id="JACDTQ010002190">
    <property type="protein sequence ID" value="KAF5919826.1"/>
    <property type="molecule type" value="Genomic_DNA"/>
</dbReference>
<gene>
    <name evidence="1" type="ORF">HPG69_009815</name>
</gene>
<name>A0A7J7EWJ5_DICBM</name>
<proteinExistence type="predicted"/>
<keyword evidence="2" id="KW-1185">Reference proteome</keyword>
<sequence length="83" mass="9558">MEYHLCSTTISSKLIALSFHPESKSCLQDAIEYFQNRVSREELQLLLTDVEAWEQLVAEDGLSSEDQIHTDKELFALLDTRKV</sequence>
<reference evidence="1 2" key="1">
    <citation type="journal article" date="2020" name="Mol. Biol. Evol.">
        <title>Interspecific Gene Flow and the Evolution of Specialization in Black and White Rhinoceros.</title>
        <authorList>
            <person name="Moodley Y."/>
            <person name="Westbury M.V."/>
            <person name="Russo I.M."/>
            <person name="Gopalakrishnan S."/>
            <person name="Rakotoarivelo A."/>
            <person name="Olsen R.A."/>
            <person name="Prost S."/>
            <person name="Tunstall T."/>
            <person name="Ryder O.A."/>
            <person name="Dalen L."/>
            <person name="Bruford M.W."/>
        </authorList>
    </citation>
    <scope>NUCLEOTIDE SEQUENCE [LARGE SCALE GENOMIC DNA]</scope>
    <source>
        <strain evidence="1">SBR-YM</strain>
        <tissue evidence="1">Skin</tissue>
    </source>
</reference>
<comment type="caution">
    <text evidence="1">The sequence shown here is derived from an EMBL/GenBank/DDBJ whole genome shotgun (WGS) entry which is preliminary data.</text>
</comment>
<protein>
    <submittedName>
        <fullName evidence="1">Uncharacterized protein</fullName>
    </submittedName>
</protein>
<accession>A0A7J7EWJ5</accession>
<evidence type="ECO:0000313" key="2">
    <source>
        <dbReference type="Proteomes" id="UP000551758"/>
    </source>
</evidence>